<dbReference type="EMBL" id="JAGSOH010000030">
    <property type="protein sequence ID" value="MBR7827207.1"/>
    <property type="molecule type" value="Genomic_DNA"/>
</dbReference>
<evidence type="ECO:0000256" key="2">
    <source>
        <dbReference type="ARBA" id="ARBA00023002"/>
    </source>
</evidence>
<dbReference type="InterPro" id="IPR023753">
    <property type="entry name" value="FAD/NAD-binding_dom"/>
</dbReference>
<reference evidence="5" key="1">
    <citation type="submission" date="2021-04" db="EMBL/GenBank/DDBJ databases">
        <title>Genome based classification of Actinospica acidithermotolerans sp. nov., an actinobacterium isolated from an Indonesian hot spring.</title>
        <authorList>
            <person name="Kusuma A.B."/>
            <person name="Putra K.E."/>
            <person name="Nafisah S."/>
            <person name="Loh J."/>
            <person name="Nouioui I."/>
            <person name="Goodfellow M."/>
        </authorList>
    </citation>
    <scope>NUCLEOTIDE SEQUENCE</scope>
    <source>
        <strain evidence="5">MGRD01-02</strain>
    </source>
</reference>
<dbReference type="Pfam" id="PF07992">
    <property type="entry name" value="Pyr_redox_2"/>
    <property type="match status" value="1"/>
</dbReference>
<proteinExistence type="predicted"/>
<comment type="caution">
    <text evidence="5">The sequence shown here is derived from an EMBL/GenBank/DDBJ whole genome shotgun (WGS) entry which is preliminary data.</text>
</comment>
<evidence type="ECO:0000313" key="6">
    <source>
        <dbReference type="Proteomes" id="UP000676325"/>
    </source>
</evidence>
<dbReference type="PANTHER" id="PTHR48105">
    <property type="entry name" value="THIOREDOXIN REDUCTASE 1-RELATED-RELATED"/>
    <property type="match status" value="1"/>
</dbReference>
<keyword evidence="1" id="KW-0285">Flavoprotein</keyword>
<evidence type="ECO:0000313" key="5">
    <source>
        <dbReference type="EMBL" id="MBR7827207.1"/>
    </source>
</evidence>
<sequence length="345" mass="36260">MHEMYDVVVVGGGAAGLNGALQLARSRRSVAVIDAGAPRNAPAEGVHGLLGREGMPPGELLERGRAEVRGYGGRVVSGEVAGVRRVRQASGERFEVELADGRRTLARRLLVTIGLVDELPDVAGLRERWGRDVIHCPYCHGWEARDRAIGVIGSGPMAAHQALLFSQLSADVTLFAHTMPALTDEQWDRVAARGIDVVEGRVARIEIDAAADRITGVRLVGGKVFAREVIVVAPRAALRAEFLRGLGLQPQQHESGMGEYLPADPAGRSEVPGVWFAGNVADPSAQVGAAAAAGATAGAQINFDLVMEETNAAVAARNDPFSAASEARVNELAAVAAPERHHGLG</sequence>
<keyword evidence="6" id="KW-1185">Reference proteome</keyword>
<protein>
    <submittedName>
        <fullName evidence="5">NAD(P)/FAD-dependent oxidoreductase</fullName>
    </submittedName>
</protein>
<dbReference type="GO" id="GO:0004791">
    <property type="term" value="F:thioredoxin-disulfide reductase (NADPH) activity"/>
    <property type="evidence" value="ECO:0007669"/>
    <property type="project" value="UniProtKB-EC"/>
</dbReference>
<dbReference type="InterPro" id="IPR036188">
    <property type="entry name" value="FAD/NAD-bd_sf"/>
</dbReference>
<dbReference type="PRINTS" id="PR00469">
    <property type="entry name" value="PNDRDTASEII"/>
</dbReference>
<dbReference type="SUPFAM" id="SSF51905">
    <property type="entry name" value="FAD/NAD(P)-binding domain"/>
    <property type="match status" value="1"/>
</dbReference>
<name>A0A941E9S5_9ACTN</name>
<accession>A0A941E9S5</accession>
<dbReference type="PRINTS" id="PR00368">
    <property type="entry name" value="FADPNR"/>
</dbReference>
<dbReference type="Gene3D" id="3.50.50.60">
    <property type="entry name" value="FAD/NAD(P)-binding domain"/>
    <property type="match status" value="2"/>
</dbReference>
<evidence type="ECO:0000256" key="3">
    <source>
        <dbReference type="ARBA" id="ARBA00048132"/>
    </source>
</evidence>
<dbReference type="Proteomes" id="UP000676325">
    <property type="component" value="Unassembled WGS sequence"/>
</dbReference>
<dbReference type="AlphaFoldDB" id="A0A941E9S5"/>
<evidence type="ECO:0000259" key="4">
    <source>
        <dbReference type="Pfam" id="PF07992"/>
    </source>
</evidence>
<keyword evidence="2" id="KW-0560">Oxidoreductase</keyword>
<feature type="domain" description="FAD/NAD(P)-binding" evidence="4">
    <location>
        <begin position="5"/>
        <end position="292"/>
    </location>
</feature>
<evidence type="ECO:0000256" key="1">
    <source>
        <dbReference type="ARBA" id="ARBA00022630"/>
    </source>
</evidence>
<organism evidence="5 6">
    <name type="scientific">Actinospica acidithermotolerans</name>
    <dbReference type="NCBI Taxonomy" id="2828514"/>
    <lineage>
        <taxon>Bacteria</taxon>
        <taxon>Bacillati</taxon>
        <taxon>Actinomycetota</taxon>
        <taxon>Actinomycetes</taxon>
        <taxon>Catenulisporales</taxon>
        <taxon>Actinospicaceae</taxon>
        <taxon>Actinospica</taxon>
    </lineage>
</organism>
<dbReference type="InterPro" id="IPR050097">
    <property type="entry name" value="Ferredoxin-NADP_redctase_2"/>
</dbReference>
<comment type="catalytic activity">
    <reaction evidence="3">
        <text>[thioredoxin]-dithiol + NADP(+) = [thioredoxin]-disulfide + NADPH + H(+)</text>
        <dbReference type="Rhea" id="RHEA:20345"/>
        <dbReference type="Rhea" id="RHEA-COMP:10698"/>
        <dbReference type="Rhea" id="RHEA-COMP:10700"/>
        <dbReference type="ChEBI" id="CHEBI:15378"/>
        <dbReference type="ChEBI" id="CHEBI:29950"/>
        <dbReference type="ChEBI" id="CHEBI:50058"/>
        <dbReference type="ChEBI" id="CHEBI:57783"/>
        <dbReference type="ChEBI" id="CHEBI:58349"/>
        <dbReference type="EC" id="1.8.1.9"/>
    </reaction>
</comment>
<gene>
    <name evidence="5" type="ORF">KDK95_12890</name>
</gene>